<sequence>MKWCLRLIVLILFIRFIESSFRCDYTFSTVAMAWFKHFVIPATWFDARLRCNLEGATLASPTTPEIDAEMTHILKNFFSAESEIFTGIHATFSQGDYYTIEGIPLAEISATWAEDEPNNLGNNESCITLNHHGDLADRSCEETRPYICYRKYELEKEANECGTVDSEYRLDTRTNKCYKFHTQPRTFWRANFVCSAEGGHLAIINSETEAKVLKELFAKYPAVKMTGIFWKDVAFIGFANWGEQGELRTIHGQTLWEAGYSKFSPGEPNNATTGEYCGAIYRTSLLIDLWCNNVYAFICEKDPKYPAVCTAHLNDANVETKS</sequence>
<feature type="chain" id="PRO_5028973039" evidence="2">
    <location>
        <begin position="20"/>
        <end position="322"/>
    </location>
</feature>
<dbReference type="AlphaFoldDB" id="A0A7E5VXB5"/>
<dbReference type="InterPro" id="IPR018378">
    <property type="entry name" value="C-type_lectin_CS"/>
</dbReference>
<dbReference type="KEGG" id="tnl:113497384"/>
<dbReference type="RefSeq" id="XP_026732761.1">
    <property type="nucleotide sequence ID" value="XM_026876960.1"/>
</dbReference>
<dbReference type="OrthoDB" id="7357196at2759"/>
<dbReference type="GeneID" id="113497384"/>
<dbReference type="PROSITE" id="PS00615">
    <property type="entry name" value="C_TYPE_LECTIN_1"/>
    <property type="match status" value="2"/>
</dbReference>
<evidence type="ECO:0000259" key="3">
    <source>
        <dbReference type="PROSITE" id="PS50041"/>
    </source>
</evidence>
<evidence type="ECO:0000256" key="2">
    <source>
        <dbReference type="SAM" id="SignalP"/>
    </source>
</evidence>
<keyword evidence="1" id="KW-1015">Disulfide bond</keyword>
<evidence type="ECO:0000313" key="5">
    <source>
        <dbReference type="RefSeq" id="XP_026732761.1"/>
    </source>
</evidence>
<feature type="domain" description="C-type lectin" evidence="3">
    <location>
        <begin position="43"/>
        <end position="149"/>
    </location>
</feature>
<name>A0A7E5VXB5_TRINI</name>
<accession>A0A7E5VXB5</accession>
<keyword evidence="2" id="KW-0732">Signal</keyword>
<feature type="domain" description="C-type lectin" evidence="3">
    <location>
        <begin position="173"/>
        <end position="300"/>
    </location>
</feature>
<dbReference type="InterPro" id="IPR001304">
    <property type="entry name" value="C-type_lectin-like"/>
</dbReference>
<dbReference type="PROSITE" id="PS50041">
    <property type="entry name" value="C_TYPE_LECTIN_2"/>
    <property type="match status" value="2"/>
</dbReference>
<dbReference type="InterPro" id="IPR016186">
    <property type="entry name" value="C-type_lectin-like/link_sf"/>
</dbReference>
<dbReference type="CDD" id="cd00037">
    <property type="entry name" value="CLECT"/>
    <property type="match status" value="2"/>
</dbReference>
<evidence type="ECO:0000256" key="1">
    <source>
        <dbReference type="ARBA" id="ARBA00023157"/>
    </source>
</evidence>
<dbReference type="PANTHER" id="PTHR22803">
    <property type="entry name" value="MANNOSE, PHOSPHOLIPASE, LECTIN RECEPTOR RELATED"/>
    <property type="match status" value="1"/>
</dbReference>
<dbReference type="Proteomes" id="UP000322000">
    <property type="component" value="Chromosome 1"/>
</dbReference>
<dbReference type="InterPro" id="IPR050111">
    <property type="entry name" value="C-type_lectin/snaclec_domain"/>
</dbReference>
<dbReference type="SUPFAM" id="SSF56436">
    <property type="entry name" value="C-type lectin-like"/>
    <property type="match status" value="2"/>
</dbReference>
<protein>
    <submittedName>
        <fullName evidence="5">Macrophage mannose receptor 1-like</fullName>
    </submittedName>
</protein>
<dbReference type="InParanoid" id="A0A7E5VXB5"/>
<gene>
    <name evidence="5" type="primary">LOC113497384</name>
</gene>
<dbReference type="Pfam" id="PF00059">
    <property type="entry name" value="Lectin_C"/>
    <property type="match status" value="2"/>
</dbReference>
<reference evidence="5" key="1">
    <citation type="submission" date="2025-08" db="UniProtKB">
        <authorList>
            <consortium name="RefSeq"/>
        </authorList>
    </citation>
    <scope>IDENTIFICATION</scope>
</reference>
<keyword evidence="4" id="KW-1185">Reference proteome</keyword>
<proteinExistence type="predicted"/>
<dbReference type="InterPro" id="IPR016187">
    <property type="entry name" value="CTDL_fold"/>
</dbReference>
<organism evidence="4 5">
    <name type="scientific">Trichoplusia ni</name>
    <name type="common">Cabbage looper</name>
    <dbReference type="NCBI Taxonomy" id="7111"/>
    <lineage>
        <taxon>Eukaryota</taxon>
        <taxon>Metazoa</taxon>
        <taxon>Ecdysozoa</taxon>
        <taxon>Arthropoda</taxon>
        <taxon>Hexapoda</taxon>
        <taxon>Insecta</taxon>
        <taxon>Pterygota</taxon>
        <taxon>Neoptera</taxon>
        <taxon>Endopterygota</taxon>
        <taxon>Lepidoptera</taxon>
        <taxon>Glossata</taxon>
        <taxon>Ditrysia</taxon>
        <taxon>Noctuoidea</taxon>
        <taxon>Noctuidae</taxon>
        <taxon>Plusiinae</taxon>
        <taxon>Trichoplusia</taxon>
    </lineage>
</organism>
<dbReference type="Gene3D" id="3.10.100.10">
    <property type="entry name" value="Mannose-Binding Protein A, subunit A"/>
    <property type="match status" value="2"/>
</dbReference>
<dbReference type="SMART" id="SM00034">
    <property type="entry name" value="CLECT"/>
    <property type="match status" value="2"/>
</dbReference>
<feature type="signal peptide" evidence="2">
    <location>
        <begin position="1"/>
        <end position="19"/>
    </location>
</feature>
<evidence type="ECO:0000313" key="4">
    <source>
        <dbReference type="Proteomes" id="UP000322000"/>
    </source>
</evidence>